<evidence type="ECO:0000313" key="1">
    <source>
        <dbReference type="EMBL" id="EFE39608.1"/>
    </source>
</evidence>
<dbReference type="GeneID" id="9583997"/>
<dbReference type="KEGG" id="tve:TRV_05710"/>
<proteinExistence type="predicted"/>
<reference evidence="2" key="1">
    <citation type="journal article" date="2011" name="Genome Biol.">
        <title>Comparative and functional genomics provide insights into the pathogenicity of dermatophytic fungi.</title>
        <authorList>
            <person name="Burmester A."/>
            <person name="Shelest E."/>
            <person name="Gloeckner G."/>
            <person name="Heddergott C."/>
            <person name="Schindler S."/>
            <person name="Staib P."/>
            <person name="Heidel A."/>
            <person name="Felder M."/>
            <person name="Petzold A."/>
            <person name="Szafranski K."/>
            <person name="Feuermann M."/>
            <person name="Pedruzzi I."/>
            <person name="Priebe S."/>
            <person name="Groth M."/>
            <person name="Winkler R."/>
            <person name="Li W."/>
            <person name="Kniemeyer O."/>
            <person name="Schroeckh V."/>
            <person name="Hertweck C."/>
            <person name="Hube B."/>
            <person name="White T.C."/>
            <person name="Platzer M."/>
            <person name="Guthke R."/>
            <person name="Heitman J."/>
            <person name="Woestemeyer J."/>
            <person name="Zipfel P.F."/>
            <person name="Monod M."/>
            <person name="Brakhage A.A."/>
        </authorList>
    </citation>
    <scope>NUCLEOTIDE SEQUENCE [LARGE SCALE GENOMIC DNA]</scope>
    <source>
        <strain evidence="2">HKI 0517</strain>
    </source>
</reference>
<dbReference type="AlphaFoldDB" id="D4DEW9"/>
<protein>
    <submittedName>
        <fullName evidence="1">Uncharacterized protein</fullName>
    </submittedName>
</protein>
<keyword evidence="2" id="KW-1185">Reference proteome</keyword>
<evidence type="ECO:0000313" key="2">
    <source>
        <dbReference type="Proteomes" id="UP000008383"/>
    </source>
</evidence>
<gene>
    <name evidence="1" type="ORF">TRV_05710</name>
</gene>
<dbReference type="EMBL" id="ACYE01000313">
    <property type="protein sequence ID" value="EFE39608.1"/>
    <property type="molecule type" value="Genomic_DNA"/>
</dbReference>
<dbReference type="Proteomes" id="UP000008383">
    <property type="component" value="Unassembled WGS sequence"/>
</dbReference>
<dbReference type="RefSeq" id="XP_003020226.1">
    <property type="nucleotide sequence ID" value="XM_003020180.1"/>
</dbReference>
<comment type="caution">
    <text evidence="1">The sequence shown here is derived from an EMBL/GenBank/DDBJ whole genome shotgun (WGS) entry which is preliminary data.</text>
</comment>
<name>D4DEW9_TRIVH</name>
<sequence>MPSLLPHFGNLQKPLLSLNPQPPEFEHSEEHSFTLTLPEQRAFPLGLLSRLCLSSWWPGISASARLASSHSHILDIWVFSAAAFTAYHSQAPSIILFSISSLIPEYPEVSLDIRLRKMDFYDKVVKTPTTAHSSCSIFALDSPGPQPRVHFGCEHENLYKLDFGSLKTASEYVVGMRSEPQHQLVLDKKYKGHNADEYPIRGSETTGTPNSRLSNGLEYNEGNTFKEEESTYKSLSPPPTPYPAFRALEPELFPPIKGSSCGGYEVYKKSLPFRQLGWSSQGEIVSREISLPARQVQFSSFPSPMVPPARELPPHRRAVREPLLPMLVYHDNGEEEIVSQYNYLPFGRQARDPTPNALEDLVAEARANGFTTEPECRPHISSCDWYDCVAGPPECESLPSARKKAREDLFAALSRRLESRPPQYSVMPDPPFPWMRR</sequence>
<dbReference type="OrthoDB" id="4170588at2759"/>
<organism evidence="1 2">
    <name type="scientific">Trichophyton verrucosum (strain HKI 0517)</name>
    <dbReference type="NCBI Taxonomy" id="663202"/>
    <lineage>
        <taxon>Eukaryota</taxon>
        <taxon>Fungi</taxon>
        <taxon>Dikarya</taxon>
        <taxon>Ascomycota</taxon>
        <taxon>Pezizomycotina</taxon>
        <taxon>Eurotiomycetes</taxon>
        <taxon>Eurotiomycetidae</taxon>
        <taxon>Onygenales</taxon>
        <taxon>Arthrodermataceae</taxon>
        <taxon>Trichophyton</taxon>
    </lineage>
</organism>
<accession>D4DEW9</accession>
<dbReference type="HOGENOM" id="CLU_051240_0_0_1"/>